<gene>
    <name evidence="2" type="ORF">SAMN04489841_2161</name>
</gene>
<reference evidence="3" key="1">
    <citation type="submission" date="2016-10" db="EMBL/GenBank/DDBJ databases">
        <authorList>
            <person name="Varghese N."/>
            <person name="Submissions S."/>
        </authorList>
    </citation>
    <scope>NUCLEOTIDE SEQUENCE [LARGE SCALE GENOMIC DNA]</scope>
    <source>
        <strain evidence="3">DSM 25055</strain>
    </source>
</reference>
<name>A0A1H9IA81_9EURY</name>
<evidence type="ECO:0000256" key="1">
    <source>
        <dbReference type="SAM" id="MobiDB-lite"/>
    </source>
</evidence>
<feature type="region of interest" description="Disordered" evidence="1">
    <location>
        <begin position="1"/>
        <end position="58"/>
    </location>
</feature>
<keyword evidence="3" id="KW-1185">Reference proteome</keyword>
<organism evidence="2 3">
    <name type="scientific">Natrinema salaciae</name>
    <dbReference type="NCBI Taxonomy" id="1186196"/>
    <lineage>
        <taxon>Archaea</taxon>
        <taxon>Methanobacteriati</taxon>
        <taxon>Methanobacteriota</taxon>
        <taxon>Stenosarchaea group</taxon>
        <taxon>Halobacteria</taxon>
        <taxon>Halobacteriales</taxon>
        <taxon>Natrialbaceae</taxon>
        <taxon>Natrinema</taxon>
    </lineage>
</organism>
<evidence type="ECO:0000313" key="2">
    <source>
        <dbReference type="EMBL" id="SEQ71467.1"/>
    </source>
</evidence>
<evidence type="ECO:0000313" key="3">
    <source>
        <dbReference type="Proteomes" id="UP000199114"/>
    </source>
</evidence>
<dbReference type="AlphaFoldDB" id="A0A1H9IA81"/>
<protein>
    <submittedName>
        <fullName evidence="2">Uncharacterized protein</fullName>
    </submittedName>
</protein>
<sequence>MFRGRIDGRSLRRPAAYPPRTRARRPSTLPIYGSSGFVGTRVDRETTSSGRAVGSAASAIPIRNGRRHRFGSDRQPCSSPAVAGTLLEHVDEDESDALCDRLEERDRVAVVDQFEHYGYAELLAKTDADVDVSDRTPGEYWPLISEGPARSVRSTRPVSLLGSQS</sequence>
<feature type="compositionally biased region" description="Low complexity" evidence="1">
    <location>
        <begin position="48"/>
        <end position="58"/>
    </location>
</feature>
<dbReference type="Proteomes" id="UP000199114">
    <property type="component" value="Unassembled WGS sequence"/>
</dbReference>
<dbReference type="EMBL" id="FOFD01000003">
    <property type="protein sequence ID" value="SEQ71467.1"/>
    <property type="molecule type" value="Genomic_DNA"/>
</dbReference>
<feature type="compositionally biased region" description="Basic and acidic residues" evidence="1">
    <location>
        <begin position="1"/>
        <end position="10"/>
    </location>
</feature>
<accession>A0A1H9IA81</accession>
<proteinExistence type="predicted"/>